<feature type="binding site" evidence="11">
    <location>
        <position position="222"/>
    </location>
    <ligand>
        <name>FMN</name>
        <dbReference type="ChEBI" id="CHEBI:58210"/>
    </ligand>
</feature>
<evidence type="ECO:0000313" key="14">
    <source>
        <dbReference type="Proteomes" id="UP000050969"/>
    </source>
</evidence>
<dbReference type="NCBIfam" id="NF002702">
    <property type="entry name" value="PRK02506.1"/>
    <property type="match status" value="1"/>
</dbReference>
<dbReference type="PROSITE" id="PS00911">
    <property type="entry name" value="DHODEHASE_1"/>
    <property type="match status" value="1"/>
</dbReference>
<dbReference type="CDD" id="cd04741">
    <property type="entry name" value="DHOD_1A_like"/>
    <property type="match status" value="1"/>
</dbReference>
<dbReference type="STRING" id="1293598.IV56_GL000960"/>
<feature type="binding site" evidence="11">
    <location>
        <position position="45"/>
    </location>
    <ligand>
        <name>substrate</name>
    </ligand>
</feature>
<keyword evidence="7 11" id="KW-0285">Flavoprotein</keyword>
<dbReference type="InterPro" id="IPR024920">
    <property type="entry name" value="Dihydroorotate_DH_1"/>
</dbReference>
<reference evidence="13 14" key="1">
    <citation type="journal article" date="2015" name="Genome Announc.">
        <title>Expanding the biotechnology potential of lactobacilli through comparative genomics of 213 strains and associated genera.</title>
        <authorList>
            <person name="Sun Z."/>
            <person name="Harris H.M."/>
            <person name="McCann A."/>
            <person name="Guo C."/>
            <person name="Argimon S."/>
            <person name="Zhang W."/>
            <person name="Yang X."/>
            <person name="Jeffery I.B."/>
            <person name="Cooney J.C."/>
            <person name="Kagawa T.F."/>
            <person name="Liu W."/>
            <person name="Song Y."/>
            <person name="Salvetti E."/>
            <person name="Wrobel A."/>
            <person name="Rasinkangas P."/>
            <person name="Parkhill J."/>
            <person name="Rea M.C."/>
            <person name="O'Sullivan O."/>
            <person name="Ritari J."/>
            <person name="Douillard F.P."/>
            <person name="Paul Ross R."/>
            <person name="Yang R."/>
            <person name="Briner A.E."/>
            <person name="Felis G.E."/>
            <person name="de Vos W.M."/>
            <person name="Barrangou R."/>
            <person name="Klaenhammer T.R."/>
            <person name="Caufield P.W."/>
            <person name="Cui Y."/>
            <person name="Zhang H."/>
            <person name="O'Toole P.W."/>
        </authorList>
    </citation>
    <scope>NUCLEOTIDE SEQUENCE [LARGE SCALE GENOMIC DNA]</scope>
    <source>
        <strain evidence="13 14">DSM 24301</strain>
    </source>
</reference>
<dbReference type="PATRIC" id="fig|1293598.4.peg.1010"/>
<comment type="catalytic activity">
    <reaction evidence="11">
        <text>(S)-dihydroorotate + A = orotate + AH2</text>
        <dbReference type="Rhea" id="RHEA:18073"/>
        <dbReference type="ChEBI" id="CHEBI:13193"/>
        <dbReference type="ChEBI" id="CHEBI:17499"/>
        <dbReference type="ChEBI" id="CHEBI:30839"/>
        <dbReference type="ChEBI" id="CHEBI:30864"/>
    </reaction>
</comment>
<sequence length="316" mass="34484">MAQLATTIGAFHFDNVLMNASGVHCYDLTQLHELEQSEAGSLTTKSATSAKRLGNPEPRYAKLALGSINSMGLPNEGLDYYLDFALTHQQQLPDQPIFMSIAGLTLEDNIAMAQKIEASDFAGLTELNLSCPNVPGKPQVGYDFDRTKYVLDTIFEFFTKPLGVKLPPYFDLAQFDEMAAILNQYPLVYVNTINSLGNGLWVDPTDDTVVIKPKGGFGGIGGQYAKPIALANVRAFSQRLKPEIQVIGTGGIYNGRDVYDLILCGASMVQVGSALYEEGPSIFARLKQELAAEMQAHGYHSIEDFRGKLKIMDAEA</sequence>
<dbReference type="InterPro" id="IPR013785">
    <property type="entry name" value="Aldolase_TIM"/>
</dbReference>
<dbReference type="PROSITE" id="PS00912">
    <property type="entry name" value="DHODEHASE_2"/>
    <property type="match status" value="1"/>
</dbReference>
<comment type="catalytic activity">
    <reaction evidence="1">
        <text>(S)-dihydroorotate + fumarate = orotate + succinate</text>
        <dbReference type="Rhea" id="RHEA:30059"/>
        <dbReference type="ChEBI" id="CHEBI:29806"/>
        <dbReference type="ChEBI" id="CHEBI:30031"/>
        <dbReference type="ChEBI" id="CHEBI:30839"/>
        <dbReference type="ChEBI" id="CHEBI:30864"/>
        <dbReference type="EC" id="1.3.98.1"/>
    </reaction>
</comment>
<comment type="caution">
    <text evidence="11">Lacks conserved residue(s) required for the propagation of feature annotation.</text>
</comment>
<feature type="binding site" evidence="11">
    <location>
        <begin position="272"/>
        <end position="273"/>
    </location>
    <ligand>
        <name>FMN</name>
        <dbReference type="ChEBI" id="CHEBI:58210"/>
    </ligand>
</feature>
<dbReference type="InterPro" id="IPR012135">
    <property type="entry name" value="Dihydroorotate_DH_1_2"/>
</dbReference>
<protein>
    <recommendedName>
        <fullName evidence="11">Dihydroorotate dehydrogenase</fullName>
        <shortName evidence="11">DHOD</shortName>
        <shortName evidence="11">DHODase</shortName>
        <shortName evidence="11">DHOdehase</shortName>
        <ecNumber evidence="11">1.3.-.-</ecNumber>
    </recommendedName>
</protein>
<feature type="binding site" evidence="11">
    <location>
        <begin position="194"/>
        <end position="195"/>
    </location>
    <ligand>
        <name>substrate</name>
    </ligand>
</feature>
<evidence type="ECO:0000256" key="8">
    <source>
        <dbReference type="ARBA" id="ARBA00022643"/>
    </source>
</evidence>
<gene>
    <name evidence="11" type="primary">pyrD</name>
    <name evidence="13" type="ORF">IV56_GL000960</name>
</gene>
<dbReference type="HAMAP" id="MF_00224">
    <property type="entry name" value="DHO_dh_type1"/>
    <property type="match status" value="1"/>
</dbReference>
<dbReference type="RefSeq" id="WP_056992905.1">
    <property type="nucleotide sequence ID" value="NZ_JQCE01000034.1"/>
</dbReference>
<evidence type="ECO:0000256" key="4">
    <source>
        <dbReference type="ARBA" id="ARBA00008008"/>
    </source>
</evidence>
<evidence type="ECO:0000313" key="13">
    <source>
        <dbReference type="EMBL" id="KRO16686.1"/>
    </source>
</evidence>
<dbReference type="UniPathway" id="UPA00070"/>
<dbReference type="InterPro" id="IPR050074">
    <property type="entry name" value="DHO_dehydrogenase"/>
</dbReference>
<keyword evidence="6 11" id="KW-0963">Cytoplasm</keyword>
<feature type="binding site" evidence="11">
    <location>
        <begin position="250"/>
        <end position="251"/>
    </location>
    <ligand>
        <name>FMN</name>
        <dbReference type="ChEBI" id="CHEBI:58210"/>
    </ligand>
</feature>
<dbReference type="InterPro" id="IPR005720">
    <property type="entry name" value="Dihydroorotate_DH_cat"/>
</dbReference>
<evidence type="ECO:0000256" key="3">
    <source>
        <dbReference type="ARBA" id="ARBA00004725"/>
    </source>
</evidence>
<comment type="subcellular location">
    <subcellularLocation>
        <location evidence="2 11">Cytoplasm</location>
    </subcellularLocation>
</comment>
<proteinExistence type="inferred from homology"/>
<keyword evidence="14" id="KW-1185">Reference proteome</keyword>
<dbReference type="GO" id="GO:0044205">
    <property type="term" value="P:'de novo' UMP biosynthetic process"/>
    <property type="evidence" value="ECO:0007669"/>
    <property type="project" value="UniProtKB-UniRule"/>
</dbReference>
<comment type="similarity">
    <text evidence="4 11">Belongs to the dihydroorotate dehydrogenase family. Type 1 subfamily.</text>
</comment>
<keyword evidence="10 11" id="KW-0560">Oxidoreductase</keyword>
<dbReference type="PIRSF" id="PIRSF000164">
    <property type="entry name" value="DHO_oxidase"/>
    <property type="match status" value="1"/>
</dbReference>
<evidence type="ECO:0000256" key="7">
    <source>
        <dbReference type="ARBA" id="ARBA00022630"/>
    </source>
</evidence>
<dbReference type="Pfam" id="PF01180">
    <property type="entry name" value="DHO_dh"/>
    <property type="match status" value="1"/>
</dbReference>
<organism evidence="13 14">
    <name type="scientific">Lacticaseibacillus saniviri JCM 17471 = DSM 24301</name>
    <dbReference type="NCBI Taxonomy" id="1293598"/>
    <lineage>
        <taxon>Bacteria</taxon>
        <taxon>Bacillati</taxon>
        <taxon>Bacillota</taxon>
        <taxon>Bacilli</taxon>
        <taxon>Lactobacillales</taxon>
        <taxon>Lactobacillaceae</taxon>
        <taxon>Lacticaseibacillus</taxon>
    </lineage>
</organism>
<comment type="cofactor">
    <cofactor evidence="11">
        <name>FMN</name>
        <dbReference type="ChEBI" id="CHEBI:58210"/>
    </cofactor>
    <text evidence="11">Binds 1 FMN per subunit.</text>
</comment>
<dbReference type="PANTHER" id="PTHR48109:SF1">
    <property type="entry name" value="DIHYDROOROTATE DEHYDROGENASE (FUMARATE)"/>
    <property type="match status" value="1"/>
</dbReference>
<feature type="binding site" evidence="11">
    <location>
        <position position="128"/>
    </location>
    <ligand>
        <name>substrate</name>
    </ligand>
</feature>
<dbReference type="GO" id="GO:0005737">
    <property type="term" value="C:cytoplasm"/>
    <property type="evidence" value="ECO:0007669"/>
    <property type="project" value="UniProtKB-SubCell"/>
</dbReference>
<evidence type="ECO:0000256" key="2">
    <source>
        <dbReference type="ARBA" id="ARBA00004496"/>
    </source>
</evidence>
<evidence type="ECO:0000256" key="6">
    <source>
        <dbReference type="ARBA" id="ARBA00022490"/>
    </source>
</evidence>
<comment type="caution">
    <text evidence="13">The sequence shown here is derived from an EMBL/GenBank/DDBJ whole genome shotgun (WGS) entry which is preliminary data.</text>
</comment>
<dbReference type="Proteomes" id="UP000050969">
    <property type="component" value="Unassembled WGS sequence"/>
</dbReference>
<name>A0A0R2MSY2_9LACO</name>
<dbReference type="InterPro" id="IPR033886">
    <property type="entry name" value="DHOD_1A"/>
</dbReference>
<dbReference type="AlphaFoldDB" id="A0A0R2MSY2"/>
<dbReference type="InterPro" id="IPR001295">
    <property type="entry name" value="Dihydroorotate_DH_CS"/>
</dbReference>
<feature type="binding site" evidence="11">
    <location>
        <position position="193"/>
    </location>
    <ligand>
        <name>FMN</name>
        <dbReference type="ChEBI" id="CHEBI:58210"/>
    </ligand>
</feature>
<accession>A0A0R2MSY2</accession>
<feature type="domain" description="Dihydroorotate dehydrogenase catalytic" evidence="12">
    <location>
        <begin position="4"/>
        <end position="294"/>
    </location>
</feature>
<feature type="binding site" evidence="11">
    <location>
        <begin position="45"/>
        <end position="46"/>
    </location>
    <ligand>
        <name>FMN</name>
        <dbReference type="ChEBI" id="CHEBI:58210"/>
    </ligand>
</feature>
<evidence type="ECO:0000256" key="11">
    <source>
        <dbReference type="HAMAP-Rule" id="MF_00224"/>
    </source>
</evidence>
<keyword evidence="8 11" id="KW-0288">FMN</keyword>
<evidence type="ECO:0000256" key="5">
    <source>
        <dbReference type="ARBA" id="ARBA00011738"/>
    </source>
</evidence>
<evidence type="ECO:0000259" key="12">
    <source>
        <dbReference type="Pfam" id="PF01180"/>
    </source>
</evidence>
<dbReference type="EMBL" id="JQCE01000034">
    <property type="protein sequence ID" value="KRO16686.1"/>
    <property type="molecule type" value="Genomic_DNA"/>
</dbReference>
<dbReference type="PANTHER" id="PTHR48109">
    <property type="entry name" value="DIHYDROOROTATE DEHYDROGENASE (QUINONE), MITOCHONDRIAL-RELATED"/>
    <property type="match status" value="1"/>
</dbReference>
<feature type="active site" description="Nucleophile" evidence="11">
    <location>
        <position position="131"/>
    </location>
</feature>
<feature type="binding site" evidence="11">
    <location>
        <position position="128"/>
    </location>
    <ligand>
        <name>FMN</name>
        <dbReference type="ChEBI" id="CHEBI:58210"/>
    </ligand>
</feature>
<dbReference type="SUPFAM" id="SSF51395">
    <property type="entry name" value="FMN-linked oxidoreductases"/>
    <property type="match status" value="1"/>
</dbReference>
<dbReference type="Gene3D" id="3.20.20.70">
    <property type="entry name" value="Aldolase class I"/>
    <property type="match status" value="1"/>
</dbReference>
<evidence type="ECO:0000256" key="10">
    <source>
        <dbReference type="ARBA" id="ARBA00023002"/>
    </source>
</evidence>
<keyword evidence="9 11" id="KW-0665">Pyrimidine biosynthesis</keyword>
<feature type="binding site" evidence="11">
    <location>
        <begin position="69"/>
        <end position="73"/>
    </location>
    <ligand>
        <name>substrate</name>
    </ligand>
</feature>
<comment type="function">
    <text evidence="11">Catalyzes the conversion of dihydroorotate to orotate.</text>
</comment>
<dbReference type="GO" id="GO:0006207">
    <property type="term" value="P:'de novo' pyrimidine nucleobase biosynthetic process"/>
    <property type="evidence" value="ECO:0007669"/>
    <property type="project" value="InterPro"/>
</dbReference>
<dbReference type="GO" id="GO:1990663">
    <property type="term" value="F:dihydroorotate dehydrogenase (fumarate) activity"/>
    <property type="evidence" value="ECO:0007669"/>
    <property type="project" value="UniProtKB-EC"/>
</dbReference>
<dbReference type="EC" id="1.3.-.-" evidence="11"/>
<dbReference type="FunFam" id="3.20.20.70:FF:000027">
    <property type="entry name" value="Dihydropyrimidine dehydrogenase [NADP(+)]"/>
    <property type="match status" value="1"/>
</dbReference>
<comment type="subunit">
    <text evidence="5">Homodimer.</text>
</comment>
<evidence type="ECO:0000256" key="1">
    <source>
        <dbReference type="ARBA" id="ARBA00001694"/>
    </source>
</evidence>
<evidence type="ECO:0000256" key="9">
    <source>
        <dbReference type="ARBA" id="ARBA00022975"/>
    </source>
</evidence>
<dbReference type="InterPro" id="IPR023359">
    <property type="entry name" value="Dihydro_DH_chainA_dom2"/>
</dbReference>
<feature type="binding site" evidence="11">
    <location>
        <position position="21"/>
    </location>
    <ligand>
        <name>FMN</name>
        <dbReference type="ChEBI" id="CHEBI:58210"/>
    </ligand>
</feature>
<comment type="pathway">
    <text evidence="3 11">Pyrimidine metabolism; UMP biosynthesis via de novo pathway.</text>
</comment>
<feature type="binding site" evidence="11">
    <location>
        <position position="165"/>
    </location>
    <ligand>
        <name>FMN</name>
        <dbReference type="ChEBI" id="CHEBI:58210"/>
    </ligand>
</feature>
<dbReference type="Gene3D" id="2.30.26.10">
    <property type="entry name" value="Dihydroorotate Dehydrogenase A, chain A, domain 2"/>
    <property type="match status" value="1"/>
</dbReference>